<reference evidence="1 2" key="1">
    <citation type="submission" date="2016-07" db="EMBL/GenBank/DDBJ databases">
        <title>Pervasive Adenine N6-methylation of Active Genes in Fungi.</title>
        <authorList>
            <consortium name="DOE Joint Genome Institute"/>
            <person name="Mondo S.J."/>
            <person name="Dannebaum R.O."/>
            <person name="Kuo R.C."/>
            <person name="Labutti K."/>
            <person name="Haridas S."/>
            <person name="Kuo A."/>
            <person name="Salamov A."/>
            <person name="Ahrendt S.R."/>
            <person name="Lipzen A."/>
            <person name="Sullivan W."/>
            <person name="Andreopoulos W.B."/>
            <person name="Clum A."/>
            <person name="Lindquist E."/>
            <person name="Daum C."/>
            <person name="Ramamoorthy G.K."/>
            <person name="Gryganskyi A."/>
            <person name="Culley D."/>
            <person name="Magnuson J.K."/>
            <person name="James T.Y."/>
            <person name="O'Malley M.A."/>
            <person name="Stajich J.E."/>
            <person name="Spatafora J.W."/>
            <person name="Visel A."/>
            <person name="Grigoriev I.V."/>
        </authorList>
    </citation>
    <scope>NUCLEOTIDE SEQUENCE [LARGE SCALE GENOMIC DNA]</scope>
    <source>
        <strain evidence="1 2">JEL800</strain>
    </source>
</reference>
<keyword evidence="2" id="KW-1185">Reference proteome</keyword>
<name>A0A1Y2D2P1_9FUNG</name>
<comment type="caution">
    <text evidence="1">The sequence shown here is derived from an EMBL/GenBank/DDBJ whole genome shotgun (WGS) entry which is preliminary data.</text>
</comment>
<dbReference type="AlphaFoldDB" id="A0A1Y2D2P1"/>
<gene>
    <name evidence="1" type="ORF">BCR33DRAFT_710958</name>
</gene>
<proteinExistence type="predicted"/>
<organism evidence="1 2">
    <name type="scientific">Rhizoclosmatium globosum</name>
    <dbReference type="NCBI Taxonomy" id="329046"/>
    <lineage>
        <taxon>Eukaryota</taxon>
        <taxon>Fungi</taxon>
        <taxon>Fungi incertae sedis</taxon>
        <taxon>Chytridiomycota</taxon>
        <taxon>Chytridiomycota incertae sedis</taxon>
        <taxon>Chytridiomycetes</taxon>
        <taxon>Chytridiales</taxon>
        <taxon>Chytriomycetaceae</taxon>
        <taxon>Rhizoclosmatium</taxon>
    </lineage>
</organism>
<dbReference type="EMBL" id="MCGO01000001">
    <property type="protein sequence ID" value="ORY53552.1"/>
    <property type="molecule type" value="Genomic_DNA"/>
</dbReference>
<dbReference type="STRING" id="329046.A0A1Y2D2P1"/>
<accession>A0A1Y2D2P1</accession>
<sequence length="104" mass="11575">MERQVLYFCPQHECCVCERKTQDAGGLLFRCGTCSNSYCEDCLPVDEDIVEIGEQLPAFEELNYGPINQAYYIKCPPGSKEASAVELMDQALSGNEPATAWTKL</sequence>
<protein>
    <submittedName>
        <fullName evidence="1">Uncharacterized protein</fullName>
    </submittedName>
</protein>
<evidence type="ECO:0000313" key="2">
    <source>
        <dbReference type="Proteomes" id="UP000193642"/>
    </source>
</evidence>
<dbReference type="OrthoDB" id="448448at2759"/>
<dbReference type="Proteomes" id="UP000193642">
    <property type="component" value="Unassembled WGS sequence"/>
</dbReference>
<evidence type="ECO:0000313" key="1">
    <source>
        <dbReference type="EMBL" id="ORY53552.1"/>
    </source>
</evidence>